<comment type="cofactor">
    <cofactor evidence="5">
        <name>Ca(2+)</name>
        <dbReference type="ChEBI" id="CHEBI:29108"/>
    </cofactor>
    <text evidence="5">Binds 1 Ca(2+) ion per dimer.</text>
</comment>
<evidence type="ECO:0000256" key="6">
    <source>
        <dbReference type="SAM" id="MobiDB-lite"/>
    </source>
</evidence>
<comment type="caution">
    <text evidence="8">The sequence shown here is derived from an EMBL/GenBank/DDBJ whole genome shotgun (WGS) entry which is preliminary data.</text>
</comment>
<name>A0A2T0TGQ4_9PSEU</name>
<evidence type="ECO:0000256" key="2">
    <source>
        <dbReference type="ARBA" id="ARBA00022801"/>
    </source>
</evidence>
<evidence type="ECO:0000313" key="8">
    <source>
        <dbReference type="EMBL" id="PRY44809.1"/>
    </source>
</evidence>
<dbReference type="Gene3D" id="1.10.439.10">
    <property type="entry name" value="Penicillin Amidohydrolase, domain 1"/>
    <property type="match status" value="1"/>
</dbReference>
<keyword evidence="7" id="KW-0472">Membrane</keyword>
<keyword evidence="5" id="KW-0479">Metal-binding</keyword>
<dbReference type="SUPFAM" id="SSF56235">
    <property type="entry name" value="N-terminal nucleophile aminohydrolases (Ntn hydrolases)"/>
    <property type="match status" value="1"/>
</dbReference>
<dbReference type="Proteomes" id="UP000239494">
    <property type="component" value="Unassembled WGS sequence"/>
</dbReference>
<dbReference type="PIRSF" id="PIRSF001227">
    <property type="entry name" value="Pen_acylase"/>
    <property type="match status" value="1"/>
</dbReference>
<evidence type="ECO:0000256" key="4">
    <source>
        <dbReference type="PIRSR" id="PIRSR001227-1"/>
    </source>
</evidence>
<dbReference type="GO" id="GO:0046872">
    <property type="term" value="F:metal ion binding"/>
    <property type="evidence" value="ECO:0007669"/>
    <property type="project" value="UniProtKB-KW"/>
</dbReference>
<comment type="similarity">
    <text evidence="1">Belongs to the peptidase S45 family.</text>
</comment>
<evidence type="ECO:0000256" key="7">
    <source>
        <dbReference type="SAM" id="Phobius"/>
    </source>
</evidence>
<reference evidence="8 9" key="1">
    <citation type="submission" date="2018-03" db="EMBL/GenBank/DDBJ databases">
        <title>Genomic Encyclopedia of Archaeal and Bacterial Type Strains, Phase II (KMG-II): from individual species to whole genera.</title>
        <authorList>
            <person name="Goeker M."/>
        </authorList>
    </citation>
    <scope>NUCLEOTIDE SEQUENCE [LARGE SCALE GENOMIC DNA]</scope>
    <source>
        <strain evidence="8 9">DSM 44720</strain>
    </source>
</reference>
<evidence type="ECO:0000313" key="9">
    <source>
        <dbReference type="Proteomes" id="UP000239494"/>
    </source>
</evidence>
<dbReference type="Gene3D" id="2.30.120.10">
    <property type="match status" value="1"/>
</dbReference>
<dbReference type="Gene3D" id="1.10.1400.10">
    <property type="match status" value="1"/>
</dbReference>
<dbReference type="EMBL" id="PVTF01000002">
    <property type="protein sequence ID" value="PRY44809.1"/>
    <property type="molecule type" value="Genomic_DNA"/>
</dbReference>
<feature type="binding site" evidence="5">
    <location>
        <position position="353"/>
    </location>
    <ligand>
        <name>Ca(2+)</name>
        <dbReference type="ChEBI" id="CHEBI:29108"/>
    </ligand>
</feature>
<evidence type="ECO:0000256" key="1">
    <source>
        <dbReference type="ARBA" id="ARBA00006586"/>
    </source>
</evidence>
<keyword evidence="5" id="KW-0106">Calcium</keyword>
<organism evidence="8 9">
    <name type="scientific">Umezawaea tangerina</name>
    <dbReference type="NCBI Taxonomy" id="84725"/>
    <lineage>
        <taxon>Bacteria</taxon>
        <taxon>Bacillati</taxon>
        <taxon>Actinomycetota</taxon>
        <taxon>Actinomycetes</taxon>
        <taxon>Pseudonocardiales</taxon>
        <taxon>Pseudonocardiaceae</taxon>
        <taxon>Umezawaea</taxon>
    </lineage>
</organism>
<gene>
    <name evidence="8" type="ORF">CLV43_102374</name>
</gene>
<keyword evidence="7" id="KW-0812">Transmembrane</keyword>
<dbReference type="Pfam" id="PF01804">
    <property type="entry name" value="Penicil_amidase"/>
    <property type="match status" value="1"/>
</dbReference>
<protein>
    <submittedName>
        <fullName evidence="8">Penicillin amidase</fullName>
    </submittedName>
</protein>
<dbReference type="InterPro" id="IPR043147">
    <property type="entry name" value="Penicillin_amidase_A-knob"/>
</dbReference>
<sequence length="772" mass="82110">MTACPAHRPRVRRLWLLPTARVAGAAGVAAVALAGGLLAWPWASAAAVAVGAAGIGGYVHRHRGRVAVERRMLRALTSSVPGCPGDVEVPGLSAPVTVGTTGQGVTRITAGSYLDAVRALGHAMGRDRGFQLDLMRRTGSGRLAEVWGRTALPSDTTFRGLGLAAAARTAAERLAEPERELLTAFADGVNAAFAKATPFECRFLAYRPRPWRVEDSVLVALVLFHSLSWNEQAKRAEAVVRRALPAPVADFLLAGGGDELPADLARHRGDSGDPDLVALDRAVAGSNSWVTTGEEPLLACDLHLSLGLPNLLYEVDLAWPGTRLRGLAGTGLPVVLTGTNGRIAWGVTNLTADVLDLVPAGQDGLRTRTETIRVRGQRPTAVDITTDGTMPVPETPLCGEKIAVRWAGHDPRAADLRFHRLAHAADVGEAVAVLDDAHGVALNVLVVDRERMAHLATGLLPRRPAGTPRTDPADGHLTGPQRPRVVDPADGILVSANDAALPEDEFRIGLDLDPGHRARRIRAVLTATGHPDAAAMTALQHDISAELHLAYRDLAVAALPPADPTRTLLEGWDGTASTDSRAFGVLVRLRGLLAQRVLAPYLAVCREHDPAFRFTLRDLDRPLLAILRARDTALLPAGTTDVDAFVADCVTAVLRDRQEKWGKLNRVGLRHPLVALAPWADALLGIRPRPQAGMLHSVRTAVAGFGAAGRVVLTPDDLVTTELPAGQSGHPLSPHYADRHARWASLPPFRERTRRAGCDHVLRPPDGGSAQP</sequence>
<dbReference type="InterPro" id="IPR014395">
    <property type="entry name" value="Pen/GL7ACA/AHL_acylase"/>
</dbReference>
<feature type="transmembrane region" description="Helical" evidence="7">
    <location>
        <begin position="14"/>
        <end position="34"/>
    </location>
</feature>
<dbReference type="GO" id="GO:0016811">
    <property type="term" value="F:hydrolase activity, acting on carbon-nitrogen (but not peptide) bonds, in linear amides"/>
    <property type="evidence" value="ECO:0007669"/>
    <property type="project" value="InterPro"/>
</dbReference>
<accession>A0A2T0TGQ4</accession>
<keyword evidence="3" id="KW-0865">Zymogen</keyword>
<dbReference type="InterPro" id="IPR029055">
    <property type="entry name" value="Ntn_hydrolases_N"/>
</dbReference>
<proteinExistence type="inferred from homology"/>
<feature type="binding site" evidence="5">
    <location>
        <position position="468"/>
    </location>
    <ligand>
        <name>Ca(2+)</name>
        <dbReference type="ChEBI" id="CHEBI:29108"/>
    </ligand>
</feature>
<dbReference type="PANTHER" id="PTHR34218">
    <property type="entry name" value="PEPTIDASE S45 PENICILLIN AMIDASE"/>
    <property type="match status" value="1"/>
</dbReference>
<feature type="active site" description="Nucleophile" evidence="4">
    <location>
        <position position="286"/>
    </location>
</feature>
<dbReference type="InterPro" id="IPR043146">
    <property type="entry name" value="Penicillin_amidase_N_B-knob"/>
</dbReference>
<keyword evidence="2" id="KW-0378">Hydrolase</keyword>
<dbReference type="Gene3D" id="3.60.20.10">
    <property type="entry name" value="Glutamine Phosphoribosylpyrophosphate, subunit 1, domain 1"/>
    <property type="match status" value="1"/>
</dbReference>
<feature type="binding site" evidence="5">
    <location>
        <position position="356"/>
    </location>
    <ligand>
        <name>Ca(2+)</name>
        <dbReference type="ChEBI" id="CHEBI:29108"/>
    </ligand>
</feature>
<evidence type="ECO:0000256" key="5">
    <source>
        <dbReference type="PIRSR" id="PIRSR001227-2"/>
    </source>
</evidence>
<dbReference type="InterPro" id="IPR023343">
    <property type="entry name" value="Penicillin_amidase_dom1"/>
</dbReference>
<feature type="region of interest" description="Disordered" evidence="6">
    <location>
        <begin position="459"/>
        <end position="486"/>
    </location>
</feature>
<dbReference type="AlphaFoldDB" id="A0A2T0TGQ4"/>
<keyword evidence="7" id="KW-1133">Transmembrane helix</keyword>
<dbReference type="InterPro" id="IPR002692">
    <property type="entry name" value="S45"/>
</dbReference>
<evidence type="ECO:0000256" key="3">
    <source>
        <dbReference type="ARBA" id="ARBA00023145"/>
    </source>
</evidence>
<keyword evidence="9" id="KW-1185">Reference proteome</keyword>
<dbReference type="RefSeq" id="WP_146174684.1">
    <property type="nucleotide sequence ID" value="NZ_PVTF01000002.1"/>
</dbReference>
<dbReference type="OrthoDB" id="9759796at2"/>
<dbReference type="GO" id="GO:0017000">
    <property type="term" value="P:antibiotic biosynthetic process"/>
    <property type="evidence" value="ECO:0007669"/>
    <property type="project" value="InterPro"/>
</dbReference>
<dbReference type="PANTHER" id="PTHR34218:SF4">
    <property type="entry name" value="ACYL-HOMOSERINE LACTONE ACYLASE QUIP"/>
    <property type="match status" value="1"/>
</dbReference>